<dbReference type="Pfam" id="PF00440">
    <property type="entry name" value="TetR_N"/>
    <property type="match status" value="1"/>
</dbReference>
<organism evidence="5 6">
    <name type="scientific">Ancylobacter dichloromethanicus</name>
    <dbReference type="NCBI Taxonomy" id="518825"/>
    <lineage>
        <taxon>Bacteria</taxon>
        <taxon>Pseudomonadati</taxon>
        <taxon>Pseudomonadota</taxon>
        <taxon>Alphaproteobacteria</taxon>
        <taxon>Hyphomicrobiales</taxon>
        <taxon>Xanthobacteraceae</taxon>
        <taxon>Ancylobacter</taxon>
    </lineage>
</organism>
<feature type="region of interest" description="Disordered" evidence="3">
    <location>
        <begin position="1"/>
        <end position="23"/>
    </location>
</feature>
<dbReference type="GO" id="GO:0000976">
    <property type="term" value="F:transcription cis-regulatory region binding"/>
    <property type="evidence" value="ECO:0007669"/>
    <property type="project" value="TreeGrafter"/>
</dbReference>
<evidence type="ECO:0000256" key="2">
    <source>
        <dbReference type="PROSITE-ProRule" id="PRU00335"/>
    </source>
</evidence>
<name>A0A9W6JCS8_9HYPH</name>
<feature type="DNA-binding region" description="H-T-H motif" evidence="2">
    <location>
        <begin position="46"/>
        <end position="65"/>
    </location>
</feature>
<gene>
    <name evidence="5" type="ORF">GCM10017643_41640</name>
</gene>
<evidence type="ECO:0000313" key="6">
    <source>
        <dbReference type="Proteomes" id="UP001143370"/>
    </source>
</evidence>
<evidence type="ECO:0000313" key="5">
    <source>
        <dbReference type="EMBL" id="GLK74046.1"/>
    </source>
</evidence>
<dbReference type="PRINTS" id="PR00455">
    <property type="entry name" value="HTHTETR"/>
</dbReference>
<reference evidence="5" key="2">
    <citation type="submission" date="2023-01" db="EMBL/GenBank/DDBJ databases">
        <authorList>
            <person name="Sun Q."/>
            <person name="Evtushenko L."/>
        </authorList>
    </citation>
    <scope>NUCLEOTIDE SEQUENCE</scope>
    <source>
        <strain evidence="5">VKM B-2484</strain>
    </source>
</reference>
<dbReference type="InterPro" id="IPR001647">
    <property type="entry name" value="HTH_TetR"/>
</dbReference>
<dbReference type="RefSeq" id="WP_213368602.1">
    <property type="nucleotide sequence ID" value="NZ_BSFJ01000035.1"/>
</dbReference>
<dbReference type="PROSITE" id="PS50977">
    <property type="entry name" value="HTH_TETR_2"/>
    <property type="match status" value="1"/>
</dbReference>
<dbReference type="Proteomes" id="UP001143370">
    <property type="component" value="Unassembled WGS sequence"/>
</dbReference>
<feature type="domain" description="HTH tetR-type" evidence="4">
    <location>
        <begin position="24"/>
        <end position="83"/>
    </location>
</feature>
<evidence type="ECO:0000256" key="3">
    <source>
        <dbReference type="SAM" id="MobiDB-lite"/>
    </source>
</evidence>
<dbReference type="Gene3D" id="1.10.357.10">
    <property type="entry name" value="Tetracycline Repressor, domain 2"/>
    <property type="match status" value="1"/>
</dbReference>
<reference evidence="5" key="1">
    <citation type="journal article" date="2014" name="Int. J. Syst. Evol. Microbiol.">
        <title>Complete genome sequence of Corynebacterium casei LMG S-19264T (=DSM 44701T), isolated from a smear-ripened cheese.</title>
        <authorList>
            <consortium name="US DOE Joint Genome Institute (JGI-PGF)"/>
            <person name="Walter F."/>
            <person name="Albersmeier A."/>
            <person name="Kalinowski J."/>
            <person name="Ruckert C."/>
        </authorList>
    </citation>
    <scope>NUCLEOTIDE SEQUENCE</scope>
    <source>
        <strain evidence="5">VKM B-2484</strain>
    </source>
</reference>
<dbReference type="InterPro" id="IPR050109">
    <property type="entry name" value="HTH-type_TetR-like_transc_reg"/>
</dbReference>
<keyword evidence="6" id="KW-1185">Reference proteome</keyword>
<comment type="caution">
    <text evidence="5">The sequence shown here is derived from an EMBL/GenBank/DDBJ whole genome shotgun (WGS) entry which is preliminary data.</text>
</comment>
<dbReference type="GO" id="GO:0003700">
    <property type="term" value="F:DNA-binding transcription factor activity"/>
    <property type="evidence" value="ECO:0007669"/>
    <property type="project" value="TreeGrafter"/>
</dbReference>
<dbReference type="EMBL" id="BSFJ01000035">
    <property type="protein sequence ID" value="GLK74046.1"/>
    <property type="molecule type" value="Genomic_DNA"/>
</dbReference>
<proteinExistence type="predicted"/>
<dbReference type="PANTHER" id="PTHR30055">
    <property type="entry name" value="HTH-TYPE TRANSCRIPTIONAL REGULATOR RUTR"/>
    <property type="match status" value="1"/>
</dbReference>
<dbReference type="InterPro" id="IPR009057">
    <property type="entry name" value="Homeodomain-like_sf"/>
</dbReference>
<dbReference type="AlphaFoldDB" id="A0A9W6JCS8"/>
<sequence>MALTHDIDTTEAPPKQRRSRIKPEERHREFVRKAVSLFSEVGFGAGTRELAQRLGVTQPLLYRYFPSKDDLIAAVYREIYVNRWKPEWREGLLDEAVPIRQRILSFYDDYTRTIFTPEWLRIYLFSGLRGVDITRLYTTTVETEILKPIARATRKAFGRPDSDPLRPEEVELFWTLQGGIFYYGVRQIVYGLEMQVDRETMLRNAIDTFLDGVSSVMERIASEQPAGGASAGGEFRISDN</sequence>
<keyword evidence="1 2" id="KW-0238">DNA-binding</keyword>
<evidence type="ECO:0000256" key="1">
    <source>
        <dbReference type="ARBA" id="ARBA00023125"/>
    </source>
</evidence>
<protein>
    <recommendedName>
        <fullName evidence="4">HTH tetR-type domain-containing protein</fullName>
    </recommendedName>
</protein>
<accession>A0A9W6JCS8</accession>
<dbReference type="SUPFAM" id="SSF46689">
    <property type="entry name" value="Homeodomain-like"/>
    <property type="match status" value="1"/>
</dbReference>
<dbReference type="PANTHER" id="PTHR30055:SF181">
    <property type="entry name" value="BLR6905 PROTEIN"/>
    <property type="match status" value="1"/>
</dbReference>
<evidence type="ECO:0000259" key="4">
    <source>
        <dbReference type="PROSITE" id="PS50977"/>
    </source>
</evidence>